<dbReference type="AlphaFoldDB" id="A0A2S1SJ05"/>
<dbReference type="Proteomes" id="UP000244937">
    <property type="component" value="Chromosome"/>
</dbReference>
<evidence type="ECO:0000313" key="1">
    <source>
        <dbReference type="EMBL" id="AWI26322.1"/>
    </source>
</evidence>
<dbReference type="EMBL" id="CP029187">
    <property type="protein sequence ID" value="AWI26322.1"/>
    <property type="molecule type" value="Genomic_DNA"/>
</dbReference>
<keyword evidence="2" id="KW-1185">Reference proteome</keyword>
<protein>
    <submittedName>
        <fullName evidence="1">Uncharacterized protein</fullName>
    </submittedName>
</protein>
<evidence type="ECO:0000313" key="2">
    <source>
        <dbReference type="Proteomes" id="UP000244937"/>
    </source>
</evidence>
<sequence>MTEYLEGTVNQNIFNQLLAELAKTDTVSFKGTNCCDAPLKTVIAYYNGKRKYFETMFPPQEGERLIAILYEISNSENLKATTKRFIFINDSIK</sequence>
<dbReference type="KEGG" id="fpal:HYN49_10650"/>
<reference evidence="1 2" key="1">
    <citation type="submission" date="2018-05" db="EMBL/GenBank/DDBJ databases">
        <title>Genome sequencing of Flavobacterium sp. HYN0049.</title>
        <authorList>
            <person name="Yi H."/>
            <person name="Baek C."/>
        </authorList>
    </citation>
    <scope>NUCLEOTIDE SEQUENCE [LARGE SCALE GENOMIC DNA]</scope>
    <source>
        <strain evidence="1 2">HYN0049</strain>
    </source>
</reference>
<proteinExistence type="predicted"/>
<organism evidence="1 2">
    <name type="scientific">Flavobacterium pallidum</name>
    <dbReference type="NCBI Taxonomy" id="2172098"/>
    <lineage>
        <taxon>Bacteria</taxon>
        <taxon>Pseudomonadati</taxon>
        <taxon>Bacteroidota</taxon>
        <taxon>Flavobacteriia</taxon>
        <taxon>Flavobacteriales</taxon>
        <taxon>Flavobacteriaceae</taxon>
        <taxon>Flavobacterium</taxon>
    </lineage>
</organism>
<gene>
    <name evidence="1" type="ORF">HYN49_10650</name>
</gene>
<name>A0A2S1SJ05_9FLAO</name>
<accession>A0A2S1SJ05</accession>